<protein>
    <submittedName>
        <fullName evidence="2">Uncharacterized protein</fullName>
    </submittedName>
</protein>
<accession>A0AAN7HPI4</accession>
<feature type="compositionally biased region" description="Basic and acidic residues" evidence="1">
    <location>
        <begin position="18"/>
        <end position="27"/>
    </location>
</feature>
<feature type="region of interest" description="Disordered" evidence="1">
    <location>
        <begin position="1"/>
        <end position="27"/>
    </location>
</feature>
<evidence type="ECO:0000313" key="3">
    <source>
        <dbReference type="Proteomes" id="UP001303647"/>
    </source>
</evidence>
<dbReference type="Proteomes" id="UP001303647">
    <property type="component" value="Unassembled WGS sequence"/>
</dbReference>
<evidence type="ECO:0000313" key="2">
    <source>
        <dbReference type="EMBL" id="KAK4247938.1"/>
    </source>
</evidence>
<comment type="caution">
    <text evidence="2">The sequence shown here is derived from an EMBL/GenBank/DDBJ whole genome shotgun (WGS) entry which is preliminary data.</text>
</comment>
<organism evidence="2 3">
    <name type="scientific">Corynascus novoguineensis</name>
    <dbReference type="NCBI Taxonomy" id="1126955"/>
    <lineage>
        <taxon>Eukaryota</taxon>
        <taxon>Fungi</taxon>
        <taxon>Dikarya</taxon>
        <taxon>Ascomycota</taxon>
        <taxon>Pezizomycotina</taxon>
        <taxon>Sordariomycetes</taxon>
        <taxon>Sordariomycetidae</taxon>
        <taxon>Sordariales</taxon>
        <taxon>Chaetomiaceae</taxon>
        <taxon>Corynascus</taxon>
    </lineage>
</organism>
<name>A0AAN7HPI4_9PEZI</name>
<dbReference type="AlphaFoldDB" id="A0AAN7HPI4"/>
<proteinExistence type="predicted"/>
<keyword evidence="3" id="KW-1185">Reference proteome</keyword>
<dbReference type="EMBL" id="MU857645">
    <property type="protein sequence ID" value="KAK4247938.1"/>
    <property type="molecule type" value="Genomic_DNA"/>
</dbReference>
<evidence type="ECO:0000256" key="1">
    <source>
        <dbReference type="SAM" id="MobiDB-lite"/>
    </source>
</evidence>
<sequence length="340" mass="38956">MATQSASGDADAPPAYREVTDRELRQSLRSEKALLQISENGSTPMPADARRRCLWRRIWSRLVASRRSRNANFESLVDPSLPSNSEKPQQSSPPLDSPTGTESQYYDDDGWKKPVTTCSLQRGRLPPRGRWRYTLTRQHCPIERATPEALDAAPWIANALEKPAWLENLHRCFSDKISAKHHPLLPNKKLFRRRIKLYFRSPDGTSLNWAAGISIWHRDSQWLADLSYERMATMFRPETMICASAHTFPIDDILDVGKVFYLVFPKSCCTLWWPPCFQGDGRCLFRRISATNLYLDDPELRNLAHSYFESQLPGGRPPPMKMCPSEKVDAECACYNAFFT</sequence>
<reference evidence="2" key="2">
    <citation type="submission" date="2023-05" db="EMBL/GenBank/DDBJ databases">
        <authorList>
            <consortium name="Lawrence Berkeley National Laboratory"/>
            <person name="Steindorff A."/>
            <person name="Hensen N."/>
            <person name="Bonometti L."/>
            <person name="Westerberg I."/>
            <person name="Brannstrom I.O."/>
            <person name="Guillou S."/>
            <person name="Cros-Aarteil S."/>
            <person name="Calhoun S."/>
            <person name="Haridas S."/>
            <person name="Kuo A."/>
            <person name="Mondo S."/>
            <person name="Pangilinan J."/>
            <person name="Riley R."/>
            <person name="Labutti K."/>
            <person name="Andreopoulos B."/>
            <person name="Lipzen A."/>
            <person name="Chen C."/>
            <person name="Yanf M."/>
            <person name="Daum C."/>
            <person name="Ng V."/>
            <person name="Clum A."/>
            <person name="Ohm R."/>
            <person name="Martin F."/>
            <person name="Silar P."/>
            <person name="Natvig D."/>
            <person name="Lalanne C."/>
            <person name="Gautier V."/>
            <person name="Ament-Velasquez S.L."/>
            <person name="Kruys A."/>
            <person name="Hutchinson M.I."/>
            <person name="Powell A.J."/>
            <person name="Barry K."/>
            <person name="Miller A.N."/>
            <person name="Grigoriev I.V."/>
            <person name="Debuchy R."/>
            <person name="Gladieux P."/>
            <person name="Thoren M.H."/>
            <person name="Johannesson H."/>
        </authorList>
    </citation>
    <scope>NUCLEOTIDE SEQUENCE</scope>
    <source>
        <strain evidence="2">CBS 359.72</strain>
    </source>
</reference>
<reference evidence="2" key="1">
    <citation type="journal article" date="2023" name="Mol. Phylogenet. Evol.">
        <title>Genome-scale phylogeny and comparative genomics of the fungal order Sordariales.</title>
        <authorList>
            <person name="Hensen N."/>
            <person name="Bonometti L."/>
            <person name="Westerberg I."/>
            <person name="Brannstrom I.O."/>
            <person name="Guillou S."/>
            <person name="Cros-Aarteil S."/>
            <person name="Calhoun S."/>
            <person name="Haridas S."/>
            <person name="Kuo A."/>
            <person name="Mondo S."/>
            <person name="Pangilinan J."/>
            <person name="Riley R."/>
            <person name="LaButti K."/>
            <person name="Andreopoulos B."/>
            <person name="Lipzen A."/>
            <person name="Chen C."/>
            <person name="Yan M."/>
            <person name="Daum C."/>
            <person name="Ng V."/>
            <person name="Clum A."/>
            <person name="Steindorff A."/>
            <person name="Ohm R.A."/>
            <person name="Martin F."/>
            <person name="Silar P."/>
            <person name="Natvig D.O."/>
            <person name="Lalanne C."/>
            <person name="Gautier V."/>
            <person name="Ament-Velasquez S.L."/>
            <person name="Kruys A."/>
            <person name="Hutchinson M.I."/>
            <person name="Powell A.J."/>
            <person name="Barry K."/>
            <person name="Miller A.N."/>
            <person name="Grigoriev I.V."/>
            <person name="Debuchy R."/>
            <person name="Gladieux P."/>
            <person name="Hiltunen Thoren M."/>
            <person name="Johannesson H."/>
        </authorList>
    </citation>
    <scope>NUCLEOTIDE SEQUENCE</scope>
    <source>
        <strain evidence="2">CBS 359.72</strain>
    </source>
</reference>
<gene>
    <name evidence="2" type="ORF">C7999DRAFT_40805</name>
</gene>
<feature type="region of interest" description="Disordered" evidence="1">
    <location>
        <begin position="75"/>
        <end position="110"/>
    </location>
</feature>
<feature type="compositionally biased region" description="Polar residues" evidence="1">
    <location>
        <begin position="81"/>
        <end position="104"/>
    </location>
</feature>